<name>A0ABW4XER0_9ACTN</name>
<evidence type="ECO:0000256" key="6">
    <source>
        <dbReference type="ARBA" id="ARBA00047941"/>
    </source>
</evidence>
<dbReference type="CDD" id="cd02440">
    <property type="entry name" value="AdoMet_MTases"/>
    <property type="match status" value="1"/>
</dbReference>
<comment type="caution">
    <text evidence="10">The sequence shown here is derived from an EMBL/GenBank/DDBJ whole genome shotgun (WGS) entry which is preliminary data.</text>
</comment>
<dbReference type="InterPro" id="IPR026669">
    <property type="entry name" value="Arsenite_MeTrfase-like"/>
</dbReference>
<dbReference type="RefSeq" id="WP_376878423.1">
    <property type="nucleotide sequence ID" value="NZ_JBHUHP010000016.1"/>
</dbReference>
<dbReference type="EMBL" id="JBHUHP010000016">
    <property type="protein sequence ID" value="MFD2093160.1"/>
    <property type="molecule type" value="Genomic_DNA"/>
</dbReference>
<dbReference type="EC" id="2.1.1.137" evidence="4"/>
<dbReference type="Proteomes" id="UP001597402">
    <property type="component" value="Unassembled WGS sequence"/>
</dbReference>
<keyword evidence="11" id="KW-1185">Reference proteome</keyword>
<sequence>MTSVDTSVLESKVKDLYRHVAEQPHGRYHFEMGRALAERLGYPGNVLDRLPRAAVDSFAGVGYFFDLASLRPGEQVIDLGSGSGTDSFVAAAAVGSTGRVLGVDFTPEQLAKARRLASDLDLGQVHFREGRIEDLPADDASFDCAISNGVINLCPRKERVFAEIARVLRPGGRAAIADIVTERRLQESITCDPDLWASCIGGAAQEDDYRTAIEAAGLRVVVERRNPYQFLSGRARGASATYGVKSLSLLAAKPRN</sequence>
<evidence type="ECO:0000256" key="1">
    <source>
        <dbReference type="ARBA" id="ARBA00022679"/>
    </source>
</evidence>
<comment type="catalytic activity">
    <reaction evidence="7">
        <text>arsenic triglutathione + 2 [thioredoxin]-dithiol + 2 S-adenosyl-L-methionine + H2O = dimethylarsinous acid + 2 [thioredoxin]-disulfide + 3 glutathione + 2 S-adenosyl-L-homocysteine + 2 H(+)</text>
        <dbReference type="Rhea" id="RHEA:69464"/>
        <dbReference type="Rhea" id="RHEA-COMP:10698"/>
        <dbReference type="Rhea" id="RHEA-COMP:10700"/>
        <dbReference type="ChEBI" id="CHEBI:15377"/>
        <dbReference type="ChEBI" id="CHEBI:15378"/>
        <dbReference type="ChEBI" id="CHEBI:23808"/>
        <dbReference type="ChEBI" id="CHEBI:29950"/>
        <dbReference type="ChEBI" id="CHEBI:50058"/>
        <dbReference type="ChEBI" id="CHEBI:57856"/>
        <dbReference type="ChEBI" id="CHEBI:57925"/>
        <dbReference type="ChEBI" id="CHEBI:59789"/>
        <dbReference type="ChEBI" id="CHEBI:183640"/>
        <dbReference type="EC" id="2.1.1.137"/>
    </reaction>
</comment>
<keyword evidence="10" id="KW-0489">Methyltransferase</keyword>
<dbReference type="InterPro" id="IPR029063">
    <property type="entry name" value="SAM-dependent_MTases_sf"/>
</dbReference>
<evidence type="ECO:0000256" key="4">
    <source>
        <dbReference type="ARBA" id="ARBA00034521"/>
    </source>
</evidence>
<feature type="domain" description="Methyltransferase" evidence="9">
    <location>
        <begin position="72"/>
        <end position="217"/>
    </location>
</feature>
<evidence type="ECO:0000313" key="10">
    <source>
        <dbReference type="EMBL" id="MFD2093160.1"/>
    </source>
</evidence>
<dbReference type="PANTHER" id="PTHR43675">
    <property type="entry name" value="ARSENITE METHYLTRANSFERASE"/>
    <property type="match status" value="1"/>
</dbReference>
<dbReference type="InterPro" id="IPR025714">
    <property type="entry name" value="Methyltranfer_dom"/>
</dbReference>
<keyword evidence="1" id="KW-0808">Transferase</keyword>
<dbReference type="GO" id="GO:0008168">
    <property type="term" value="F:methyltransferase activity"/>
    <property type="evidence" value="ECO:0007669"/>
    <property type="project" value="UniProtKB-KW"/>
</dbReference>
<protein>
    <recommendedName>
        <fullName evidence="5">Arsenite methyltransferase</fullName>
        <ecNumber evidence="4">2.1.1.137</ecNumber>
    </recommendedName>
</protein>
<organism evidence="10 11">
    <name type="scientific">Blastococcus deserti</name>
    <dbReference type="NCBI Taxonomy" id="2259033"/>
    <lineage>
        <taxon>Bacteria</taxon>
        <taxon>Bacillati</taxon>
        <taxon>Actinomycetota</taxon>
        <taxon>Actinomycetes</taxon>
        <taxon>Geodermatophilales</taxon>
        <taxon>Geodermatophilaceae</taxon>
        <taxon>Blastococcus</taxon>
    </lineage>
</organism>
<comment type="similarity">
    <text evidence="3">Belongs to the methyltransferase superfamily. Arsenite methyltransferase family.</text>
</comment>
<dbReference type="Pfam" id="PF13847">
    <property type="entry name" value="Methyltransf_31"/>
    <property type="match status" value="1"/>
</dbReference>
<gene>
    <name evidence="10" type="ORF">ACFSHS_16460</name>
</gene>
<evidence type="ECO:0000256" key="3">
    <source>
        <dbReference type="ARBA" id="ARBA00034487"/>
    </source>
</evidence>
<accession>A0ABW4XER0</accession>
<evidence type="ECO:0000256" key="8">
    <source>
        <dbReference type="ARBA" id="ARBA00048428"/>
    </source>
</evidence>
<dbReference type="Gene3D" id="3.40.50.150">
    <property type="entry name" value="Vaccinia Virus protein VP39"/>
    <property type="match status" value="1"/>
</dbReference>
<proteinExistence type="inferred from homology"/>
<evidence type="ECO:0000313" key="11">
    <source>
        <dbReference type="Proteomes" id="UP001597402"/>
    </source>
</evidence>
<comment type="catalytic activity">
    <reaction evidence="6">
        <text>arsenic triglutathione + [thioredoxin]-dithiol + S-adenosyl-L-methionine + 2 H2O = methylarsonous acid + [thioredoxin]-disulfide + 3 glutathione + S-adenosyl-L-homocysteine + H(+)</text>
        <dbReference type="Rhea" id="RHEA:69460"/>
        <dbReference type="Rhea" id="RHEA-COMP:10698"/>
        <dbReference type="Rhea" id="RHEA-COMP:10700"/>
        <dbReference type="ChEBI" id="CHEBI:15377"/>
        <dbReference type="ChEBI" id="CHEBI:15378"/>
        <dbReference type="ChEBI" id="CHEBI:17826"/>
        <dbReference type="ChEBI" id="CHEBI:29950"/>
        <dbReference type="ChEBI" id="CHEBI:50058"/>
        <dbReference type="ChEBI" id="CHEBI:57856"/>
        <dbReference type="ChEBI" id="CHEBI:57925"/>
        <dbReference type="ChEBI" id="CHEBI:59789"/>
        <dbReference type="ChEBI" id="CHEBI:183640"/>
        <dbReference type="EC" id="2.1.1.137"/>
    </reaction>
</comment>
<evidence type="ECO:0000256" key="7">
    <source>
        <dbReference type="ARBA" id="ARBA00047943"/>
    </source>
</evidence>
<dbReference type="SUPFAM" id="SSF53335">
    <property type="entry name" value="S-adenosyl-L-methionine-dependent methyltransferases"/>
    <property type="match status" value="1"/>
</dbReference>
<dbReference type="PANTHER" id="PTHR43675:SF8">
    <property type="entry name" value="ARSENITE METHYLTRANSFERASE"/>
    <property type="match status" value="1"/>
</dbReference>
<evidence type="ECO:0000259" key="9">
    <source>
        <dbReference type="Pfam" id="PF13847"/>
    </source>
</evidence>
<comment type="catalytic activity">
    <reaction evidence="8">
        <text>arsenic triglutathione + 3 [thioredoxin]-dithiol + 3 S-adenosyl-L-methionine = trimethylarsine + 3 [thioredoxin]-disulfide + 3 glutathione + 3 S-adenosyl-L-homocysteine + 3 H(+)</text>
        <dbReference type="Rhea" id="RHEA:69432"/>
        <dbReference type="Rhea" id="RHEA-COMP:10698"/>
        <dbReference type="Rhea" id="RHEA-COMP:10700"/>
        <dbReference type="ChEBI" id="CHEBI:15378"/>
        <dbReference type="ChEBI" id="CHEBI:27130"/>
        <dbReference type="ChEBI" id="CHEBI:29950"/>
        <dbReference type="ChEBI" id="CHEBI:50058"/>
        <dbReference type="ChEBI" id="CHEBI:57856"/>
        <dbReference type="ChEBI" id="CHEBI:57925"/>
        <dbReference type="ChEBI" id="CHEBI:59789"/>
        <dbReference type="ChEBI" id="CHEBI:183640"/>
        <dbReference type="EC" id="2.1.1.137"/>
    </reaction>
</comment>
<evidence type="ECO:0000256" key="2">
    <source>
        <dbReference type="ARBA" id="ARBA00022691"/>
    </source>
</evidence>
<reference evidence="11" key="1">
    <citation type="journal article" date="2019" name="Int. J. Syst. Evol. Microbiol.">
        <title>The Global Catalogue of Microorganisms (GCM) 10K type strain sequencing project: providing services to taxonomists for standard genome sequencing and annotation.</title>
        <authorList>
            <consortium name="The Broad Institute Genomics Platform"/>
            <consortium name="The Broad Institute Genome Sequencing Center for Infectious Disease"/>
            <person name="Wu L."/>
            <person name="Ma J."/>
        </authorList>
    </citation>
    <scope>NUCLEOTIDE SEQUENCE [LARGE SCALE GENOMIC DNA]</scope>
    <source>
        <strain evidence="11">JCM 3338</strain>
    </source>
</reference>
<dbReference type="GO" id="GO:0032259">
    <property type="term" value="P:methylation"/>
    <property type="evidence" value="ECO:0007669"/>
    <property type="project" value="UniProtKB-KW"/>
</dbReference>
<keyword evidence="2" id="KW-0949">S-adenosyl-L-methionine</keyword>
<evidence type="ECO:0000256" key="5">
    <source>
        <dbReference type="ARBA" id="ARBA00034545"/>
    </source>
</evidence>